<protein>
    <submittedName>
        <fullName evidence="1">Uncharacterized protein</fullName>
    </submittedName>
</protein>
<dbReference type="EMBL" id="JAGUCN010000013">
    <property type="protein sequence ID" value="MBS2212155.1"/>
    <property type="molecule type" value="Genomic_DNA"/>
</dbReference>
<comment type="caution">
    <text evidence="1">The sequence shown here is derived from an EMBL/GenBank/DDBJ whole genome shotgun (WGS) entry which is preliminary data.</text>
</comment>
<proteinExistence type="predicted"/>
<organism evidence="1 2">
    <name type="scientific">Carboxylicivirga mesophila</name>
    <dbReference type="NCBI Taxonomy" id="1166478"/>
    <lineage>
        <taxon>Bacteria</taxon>
        <taxon>Pseudomonadati</taxon>
        <taxon>Bacteroidota</taxon>
        <taxon>Bacteroidia</taxon>
        <taxon>Marinilabiliales</taxon>
        <taxon>Marinilabiliaceae</taxon>
        <taxon>Carboxylicivirga</taxon>
    </lineage>
</organism>
<name>A0ABS5KAZ7_9BACT</name>
<dbReference type="RefSeq" id="WP_212228649.1">
    <property type="nucleotide sequence ID" value="NZ_JAGUCN010000013.1"/>
</dbReference>
<accession>A0ABS5KAZ7</accession>
<evidence type="ECO:0000313" key="1">
    <source>
        <dbReference type="EMBL" id="MBS2212155.1"/>
    </source>
</evidence>
<reference evidence="1 2" key="1">
    <citation type="journal article" date="2014" name="Int. J. Syst. Evol. Microbiol.">
        <title>Carboxylicivirga gen. nov. in the family Marinilabiliaceae with two novel species, Carboxylicivirga mesophila sp. nov. and Carboxylicivirga taeanensis sp. nov., and reclassification of Cytophaga fermentans as Saccharicrinis fermentans gen. nov., comb. nov.</title>
        <authorList>
            <person name="Yang S.H."/>
            <person name="Seo H.S."/>
            <person name="Woo J.H."/>
            <person name="Oh H.M."/>
            <person name="Jang H."/>
            <person name="Lee J.H."/>
            <person name="Kim S.J."/>
            <person name="Kwon K.K."/>
        </authorList>
    </citation>
    <scope>NUCLEOTIDE SEQUENCE [LARGE SCALE GENOMIC DNA]</scope>
    <source>
        <strain evidence="1 2">JCM 18290</strain>
    </source>
</reference>
<evidence type="ECO:0000313" key="2">
    <source>
        <dbReference type="Proteomes" id="UP000721861"/>
    </source>
</evidence>
<dbReference type="Proteomes" id="UP000721861">
    <property type="component" value="Unassembled WGS sequence"/>
</dbReference>
<sequence>MVVISQEDFKQFARQYFGTDRVHVEPFYKIKKSDGAYTSNTVGGLGELVMISKAVVTAGSSNDSFLYITSYDDPNNGGSTMENFGAEGMVAGTRHEFENILCCKLDATDCHVIAYGYKAKRY</sequence>
<keyword evidence="2" id="KW-1185">Reference proteome</keyword>
<gene>
    <name evidence="1" type="ORF">KEM09_12115</name>
</gene>